<comment type="caution">
    <text evidence="1">The sequence shown here is derived from an EMBL/GenBank/DDBJ whole genome shotgun (WGS) entry which is preliminary data.</text>
</comment>
<accession>A0A2S9JTV4</accession>
<gene>
    <name evidence="1" type="ORF">C5749_05655</name>
</gene>
<reference evidence="1 2" key="1">
    <citation type="submission" date="2018-02" db="EMBL/GenBank/DDBJ databases">
        <title>The draft genome of Sphingobacterium gobiense H7.</title>
        <authorList>
            <person name="Li L."/>
            <person name="Liu L."/>
            <person name="Zhang X."/>
            <person name="Wang T."/>
            <person name="Liang L."/>
        </authorList>
    </citation>
    <scope>NUCLEOTIDE SEQUENCE [LARGE SCALE GENOMIC DNA]</scope>
    <source>
        <strain evidence="1 2">ACCC 05757</strain>
    </source>
</reference>
<sequence>MYIRFDHITFFDFDNLRVAVSPQLMHIFNQLNRPSVKEKVWSYQSGDGLVNYFDIHPDLVTKLKRALDEDD</sequence>
<protein>
    <submittedName>
        <fullName evidence="1">Uncharacterized protein</fullName>
    </submittedName>
</protein>
<evidence type="ECO:0000313" key="2">
    <source>
        <dbReference type="Proteomes" id="UP000238642"/>
    </source>
</evidence>
<dbReference type="EMBL" id="PVBS01000001">
    <property type="protein sequence ID" value="PRD56716.1"/>
    <property type="molecule type" value="Genomic_DNA"/>
</dbReference>
<dbReference type="Proteomes" id="UP000238642">
    <property type="component" value="Unassembled WGS sequence"/>
</dbReference>
<organism evidence="1 2">
    <name type="scientific">Sphingobacterium gobiense</name>
    <dbReference type="NCBI Taxonomy" id="1382456"/>
    <lineage>
        <taxon>Bacteria</taxon>
        <taxon>Pseudomonadati</taxon>
        <taxon>Bacteroidota</taxon>
        <taxon>Sphingobacteriia</taxon>
        <taxon>Sphingobacteriales</taxon>
        <taxon>Sphingobacteriaceae</taxon>
        <taxon>Sphingobacterium</taxon>
    </lineage>
</organism>
<evidence type="ECO:0000313" key="1">
    <source>
        <dbReference type="EMBL" id="PRD56716.1"/>
    </source>
</evidence>
<keyword evidence="2" id="KW-1185">Reference proteome</keyword>
<proteinExistence type="predicted"/>
<name>A0A2S9JTV4_9SPHI</name>
<dbReference type="AlphaFoldDB" id="A0A2S9JTV4"/>
<dbReference type="OrthoDB" id="696470at2"/>